<evidence type="ECO:0000313" key="1">
    <source>
        <dbReference type="EMBL" id="ABM97019.1"/>
    </source>
</evidence>
<protein>
    <submittedName>
        <fullName evidence="1">Uncharacterized protein</fullName>
    </submittedName>
</protein>
<dbReference type="Proteomes" id="UP000000366">
    <property type="component" value="Plasmid RPME01"/>
</dbReference>
<dbReference type="RefSeq" id="WP_011831607.1">
    <property type="nucleotide sequence ID" value="NC_008826.1"/>
</dbReference>
<evidence type="ECO:0000313" key="2">
    <source>
        <dbReference type="Proteomes" id="UP000000366"/>
    </source>
</evidence>
<dbReference type="EMBL" id="CP000556">
    <property type="protein sequence ID" value="ABM97019.1"/>
    <property type="molecule type" value="Genomic_DNA"/>
</dbReference>
<sequence>MHTNTHWREGAPPEGISSAWLRIETPYPDHDPQISALLAVLDDGIWYEAADWKARDTLDPIEGEITHHIPYECPRAALVAGGPRGPFSVYGDSDIADAHGHVATAENAGLASLICHALNAQAEQAADAGVYLVSFAHRSTGFVQFWRAENAGYTPYVDEAGIYRRADLKPGYHDAPDVVPVPVHIVQALSLRCIDRGRTSASIFSSPEALRAALADGL</sequence>
<keyword evidence="2" id="KW-1185">Reference proteome</keyword>
<geneLocation type="plasmid" evidence="1 2">
    <name>RPME01</name>
</geneLocation>
<accession>A2SN80</accession>
<dbReference type="HOGENOM" id="CLU_1265726_0_0_4"/>
<dbReference type="KEGG" id="mpt:Mpe_B0244"/>
<name>A2SN80_METPP</name>
<organism evidence="1 2">
    <name type="scientific">Methylibium petroleiphilum (strain ATCC BAA-1232 / LMG 22953 / PM1)</name>
    <dbReference type="NCBI Taxonomy" id="420662"/>
    <lineage>
        <taxon>Bacteria</taxon>
        <taxon>Pseudomonadati</taxon>
        <taxon>Pseudomonadota</taxon>
        <taxon>Betaproteobacteria</taxon>
        <taxon>Burkholderiales</taxon>
        <taxon>Sphaerotilaceae</taxon>
        <taxon>Methylibium</taxon>
    </lineage>
</organism>
<reference evidence="1 2" key="1">
    <citation type="journal article" date="2007" name="J. Bacteriol.">
        <title>Whole-genome analysis of the methyl tert-butyl ether-degrading beta-proteobacterium Methylibium petroleiphilum PM1.</title>
        <authorList>
            <person name="Kane S.R."/>
            <person name="Chakicherla A.Y."/>
            <person name="Chain P.S.G."/>
            <person name="Schmidt R."/>
            <person name="Shin M.W."/>
            <person name="Legler T.C."/>
            <person name="Scow K.M."/>
            <person name="Larimer F.W."/>
            <person name="Lucas S.M."/>
            <person name="Richardson P.M."/>
            <person name="Hristova K.R."/>
        </authorList>
    </citation>
    <scope>NUCLEOTIDE SEQUENCE [LARGE SCALE GENOMIC DNA]</scope>
    <source>
        <strain evidence="2">ATCC BAA-1232 / LMG 22953 / PM1</strain>
        <plasmid evidence="1 2">RPME01</plasmid>
    </source>
</reference>
<gene>
    <name evidence="1" type="ordered locus">Mpe_B0244</name>
</gene>
<dbReference type="AlphaFoldDB" id="A2SN80"/>
<proteinExistence type="predicted"/>
<keyword evidence="1" id="KW-0614">Plasmid</keyword>